<evidence type="ECO:0000256" key="1">
    <source>
        <dbReference type="SAM" id="Phobius"/>
    </source>
</evidence>
<comment type="caution">
    <text evidence="2">The sequence shown here is derived from an EMBL/GenBank/DDBJ whole genome shotgun (WGS) entry which is preliminary data.</text>
</comment>
<dbReference type="RefSeq" id="WP_078347602.1">
    <property type="nucleotide sequence ID" value="NZ_MBTF01000007.1"/>
</dbReference>
<dbReference type="OrthoDB" id="1355414at2"/>
<feature type="transmembrane region" description="Helical" evidence="1">
    <location>
        <begin position="216"/>
        <end position="234"/>
    </location>
</feature>
<keyword evidence="3" id="KW-1185">Reference proteome</keyword>
<organism evidence="2 3">
    <name type="scientific">Mucilaginibacter pedocola</name>
    <dbReference type="NCBI Taxonomy" id="1792845"/>
    <lineage>
        <taxon>Bacteria</taxon>
        <taxon>Pseudomonadati</taxon>
        <taxon>Bacteroidota</taxon>
        <taxon>Sphingobacteriia</taxon>
        <taxon>Sphingobacteriales</taxon>
        <taxon>Sphingobacteriaceae</taxon>
        <taxon>Mucilaginibacter</taxon>
    </lineage>
</organism>
<proteinExistence type="predicted"/>
<name>A0A1S9PH85_9SPHI</name>
<feature type="transmembrane region" description="Helical" evidence="1">
    <location>
        <begin position="21"/>
        <end position="39"/>
    </location>
</feature>
<reference evidence="2 3" key="1">
    <citation type="submission" date="2016-07" db="EMBL/GenBank/DDBJ databases">
        <title>Genomic analysis of zinc-resistant bacterium Mucilaginibacter pedocola TBZ30.</title>
        <authorList>
            <person name="Huang J."/>
            <person name="Tang J."/>
        </authorList>
    </citation>
    <scope>NUCLEOTIDE SEQUENCE [LARGE SCALE GENOMIC DNA]</scope>
    <source>
        <strain evidence="2 3">TBZ30</strain>
    </source>
</reference>
<gene>
    <name evidence="2" type="ORF">BC343_25190</name>
</gene>
<evidence type="ECO:0000313" key="3">
    <source>
        <dbReference type="Proteomes" id="UP000189739"/>
    </source>
</evidence>
<accession>A0A1S9PH85</accession>
<protein>
    <submittedName>
        <fullName evidence="2">Uncharacterized protein</fullName>
    </submittedName>
</protein>
<evidence type="ECO:0000313" key="2">
    <source>
        <dbReference type="EMBL" id="OOQ60324.1"/>
    </source>
</evidence>
<feature type="transmembrane region" description="Helical" evidence="1">
    <location>
        <begin position="51"/>
        <end position="70"/>
    </location>
</feature>
<feature type="transmembrane region" description="Helical" evidence="1">
    <location>
        <begin position="185"/>
        <end position="204"/>
    </location>
</feature>
<sequence length="238" mass="26838">MPQYKNKPEGFGAVKSQLYRKGLPVMLIALVTGLSISYATQKGVAEEMYTTMFTILFFAVVLAFSFWRALQKQKAVYNSYLLTIDDGYIVKEQATLNTGRLKLGLIEIIEQDEFGNLFVSDAQKQSIVVVSANIESYAEVKELLGAFKPITTRKKINIFQKYWFVTVSVPCILMVVVYISDSKIIVAAAGIPLIAVMIWGIYKIRTNKHFANKSKPSIWMLLIVILSITAMVYYKLFG</sequence>
<dbReference type="AlphaFoldDB" id="A0A1S9PH85"/>
<feature type="transmembrane region" description="Helical" evidence="1">
    <location>
        <begin position="162"/>
        <end position="179"/>
    </location>
</feature>
<dbReference type="Proteomes" id="UP000189739">
    <property type="component" value="Unassembled WGS sequence"/>
</dbReference>
<keyword evidence="1" id="KW-0472">Membrane</keyword>
<dbReference type="EMBL" id="MBTF01000007">
    <property type="protein sequence ID" value="OOQ60324.1"/>
    <property type="molecule type" value="Genomic_DNA"/>
</dbReference>
<keyword evidence="1" id="KW-1133">Transmembrane helix</keyword>
<keyword evidence="1" id="KW-0812">Transmembrane</keyword>